<keyword evidence="3" id="KW-1185">Reference proteome</keyword>
<feature type="region of interest" description="Disordered" evidence="1">
    <location>
        <begin position="1"/>
        <end position="23"/>
    </location>
</feature>
<dbReference type="AlphaFoldDB" id="A0A2A2KYM6"/>
<name>A0A2A2KYM6_9BILA</name>
<evidence type="ECO:0000313" key="3">
    <source>
        <dbReference type="Proteomes" id="UP000218231"/>
    </source>
</evidence>
<dbReference type="STRING" id="2018661.A0A2A2KYM6"/>
<sequence length="68" mass="7772">MASTSTGQGSTNAVNNQSAKDNKQYTERFVKTVQFPISERLNVEQVYDRRSGKPRHEVLREHFIKASC</sequence>
<organism evidence="2 3">
    <name type="scientific">Diploscapter pachys</name>
    <dbReference type="NCBI Taxonomy" id="2018661"/>
    <lineage>
        <taxon>Eukaryota</taxon>
        <taxon>Metazoa</taxon>
        <taxon>Ecdysozoa</taxon>
        <taxon>Nematoda</taxon>
        <taxon>Chromadorea</taxon>
        <taxon>Rhabditida</taxon>
        <taxon>Rhabditina</taxon>
        <taxon>Rhabditomorpha</taxon>
        <taxon>Rhabditoidea</taxon>
        <taxon>Rhabditidae</taxon>
        <taxon>Diploscapter</taxon>
    </lineage>
</organism>
<accession>A0A2A2KYM6</accession>
<protein>
    <submittedName>
        <fullName evidence="2">Uncharacterized protein</fullName>
    </submittedName>
</protein>
<comment type="caution">
    <text evidence="2">The sequence shown here is derived from an EMBL/GenBank/DDBJ whole genome shotgun (WGS) entry which is preliminary data.</text>
</comment>
<dbReference type="EMBL" id="LIAE01007493">
    <property type="protein sequence ID" value="PAV78939.1"/>
    <property type="molecule type" value="Genomic_DNA"/>
</dbReference>
<feature type="non-terminal residue" evidence="2">
    <location>
        <position position="68"/>
    </location>
</feature>
<feature type="compositionally biased region" description="Polar residues" evidence="1">
    <location>
        <begin position="1"/>
        <end position="19"/>
    </location>
</feature>
<reference evidence="2 3" key="1">
    <citation type="journal article" date="2017" name="Curr. Biol.">
        <title>Genome architecture and evolution of a unichromosomal asexual nematode.</title>
        <authorList>
            <person name="Fradin H."/>
            <person name="Zegar C."/>
            <person name="Gutwein M."/>
            <person name="Lucas J."/>
            <person name="Kovtun M."/>
            <person name="Corcoran D."/>
            <person name="Baugh L.R."/>
            <person name="Kiontke K."/>
            <person name="Gunsalus K."/>
            <person name="Fitch D.H."/>
            <person name="Piano F."/>
        </authorList>
    </citation>
    <scope>NUCLEOTIDE SEQUENCE [LARGE SCALE GENOMIC DNA]</scope>
    <source>
        <strain evidence="2">PF1309</strain>
    </source>
</reference>
<dbReference type="Proteomes" id="UP000218231">
    <property type="component" value="Unassembled WGS sequence"/>
</dbReference>
<dbReference type="OrthoDB" id="5593063at2759"/>
<evidence type="ECO:0000313" key="2">
    <source>
        <dbReference type="EMBL" id="PAV78939.1"/>
    </source>
</evidence>
<gene>
    <name evidence="2" type="ORF">WR25_21933</name>
</gene>
<evidence type="ECO:0000256" key="1">
    <source>
        <dbReference type="SAM" id="MobiDB-lite"/>
    </source>
</evidence>
<proteinExistence type="predicted"/>